<dbReference type="Pfam" id="PF11101">
    <property type="entry name" value="DUF2884"/>
    <property type="match status" value="1"/>
</dbReference>
<reference evidence="2 3" key="1">
    <citation type="submission" date="2016-06" db="EMBL/GenBank/DDBJ databases">
        <authorList>
            <person name="Kjaerup R.B."/>
            <person name="Dalgaard T.S."/>
            <person name="Juul-Madsen H.R."/>
        </authorList>
    </citation>
    <scope>NUCLEOTIDE SEQUENCE [LARGE SCALE GENOMIC DNA]</scope>
    <source>
        <strain evidence="2">LMG947</strain>
    </source>
</reference>
<evidence type="ECO:0000313" key="3">
    <source>
        <dbReference type="Proteomes" id="UP000092503"/>
    </source>
</evidence>
<feature type="compositionally biased region" description="Polar residues" evidence="1">
    <location>
        <begin position="75"/>
        <end position="89"/>
    </location>
</feature>
<evidence type="ECO:0000313" key="2">
    <source>
        <dbReference type="EMBL" id="SBV51754.1"/>
    </source>
</evidence>
<dbReference type="RefSeq" id="WP_065469034.1">
    <property type="nucleotide sequence ID" value="NZ_FLTX01000039.1"/>
</dbReference>
<name>A0A1C3NN46_9XANT</name>
<sequence length="89" mass="9939">MMWQIATGRADGIDARAQAMDGQLDARLDTRARTIETSAAALCRHVQTLRRLQDALDVRYQGQPLQLLDVRPESASDTQTTAVRTTDKR</sequence>
<dbReference type="EMBL" id="FLTX01000039">
    <property type="protein sequence ID" value="SBV51754.1"/>
    <property type="molecule type" value="Genomic_DNA"/>
</dbReference>
<dbReference type="AlphaFoldDB" id="A0A1C3NN46"/>
<dbReference type="Proteomes" id="UP000092503">
    <property type="component" value="Unassembled WGS sequence"/>
</dbReference>
<gene>
    <name evidence="2" type="ORF">XBLMG947_2544</name>
</gene>
<organism evidence="2 3">
    <name type="scientific">Xanthomonas bromi</name>
    <dbReference type="NCBI Taxonomy" id="56449"/>
    <lineage>
        <taxon>Bacteria</taxon>
        <taxon>Pseudomonadati</taxon>
        <taxon>Pseudomonadota</taxon>
        <taxon>Gammaproteobacteria</taxon>
        <taxon>Lysobacterales</taxon>
        <taxon>Lysobacteraceae</taxon>
        <taxon>Xanthomonas</taxon>
    </lineage>
</organism>
<dbReference type="InterPro" id="IPR021307">
    <property type="entry name" value="DUF2884"/>
</dbReference>
<proteinExistence type="predicted"/>
<evidence type="ECO:0000256" key="1">
    <source>
        <dbReference type="SAM" id="MobiDB-lite"/>
    </source>
</evidence>
<protein>
    <submittedName>
        <fullName evidence="2">Uncharacterized protein</fullName>
    </submittedName>
</protein>
<accession>A0A1C3NN46</accession>
<feature type="region of interest" description="Disordered" evidence="1">
    <location>
        <begin position="69"/>
        <end position="89"/>
    </location>
</feature>